<evidence type="ECO:0000256" key="4">
    <source>
        <dbReference type="ARBA" id="ARBA00022729"/>
    </source>
</evidence>
<keyword evidence="6 8" id="KW-0472">Membrane</keyword>
<reference evidence="10 11" key="1">
    <citation type="submission" date="2020-08" db="EMBL/GenBank/DDBJ databases">
        <title>The completed genome sequence of the pathogenic ascomycete fungus Penicillium digitatum.</title>
        <authorList>
            <person name="Wang M."/>
        </authorList>
    </citation>
    <scope>NUCLEOTIDE SEQUENCE [LARGE SCALE GENOMIC DNA]</scope>
    <source>
        <strain evidence="10 11">PdW03</strain>
    </source>
</reference>
<dbReference type="RefSeq" id="XP_065956802.1">
    <property type="nucleotide sequence ID" value="XM_066101719.1"/>
</dbReference>
<dbReference type="GeneID" id="26233872"/>
<dbReference type="GO" id="GO:0055085">
    <property type="term" value="P:transmembrane transport"/>
    <property type="evidence" value="ECO:0007669"/>
    <property type="project" value="TreeGrafter"/>
</dbReference>
<name>A0A7T7BL24_PENDI</name>
<comment type="similarity">
    <text evidence="2">Belongs to the transient receptor potential (TRP) ion channel family.</text>
</comment>
<sequence length="511" mass="56398">MPEIDMYSSTEIELDENSSSRQNGTRWPRRSGLHILQGRPWRDTSNRRAQPWSPAWWIALVCLITFAAPAAAVLLDFENCISKTILESDPLQLQFVPTNVSVKFNLTNPLHPLTITVYGNVSGTVSRTAHYPAPDSSVWTNPNWTDGKIQDVSRTNNKYSTLMTDLNVLSFTPFHNASRFRDSVTQGTLPLGPVFNYNLSDLETLRAFTVEHNMLSTYRFGTITPLLSVRSGDASAAQLACISLSATPDLGTPLKSAITYVPLVILILVGIATIIAAMYSPWGTTDLFRWTSNYGRDEDVLRLVTPGFADCLQYLQFAVLTGSLSLDYPGFFQPAVSQGAWSTLMFNQSFVSSGMGRDPVVDGLYAINGTYGLDRMNHLCYSRLHSHFDGCIVSNLIRIVFNFLLLPIISLSFFQLVIARQSTAYSVALAAVVLIILACFSIWVIRVILTTRPKSHLFDDLPTVLLYGPLYNTYCDDAAAFGVVPIILNIARGIAIGALQPSGIAQVDRLT</sequence>
<evidence type="ECO:0000256" key="1">
    <source>
        <dbReference type="ARBA" id="ARBA00004141"/>
    </source>
</evidence>
<evidence type="ECO:0000313" key="10">
    <source>
        <dbReference type="EMBL" id="QQK43726.1"/>
    </source>
</evidence>
<dbReference type="EMBL" id="CP060776">
    <property type="protein sequence ID" value="QQK43726.1"/>
    <property type="molecule type" value="Genomic_DNA"/>
</dbReference>
<keyword evidence="3 8" id="KW-0812">Transmembrane</keyword>
<keyword evidence="5 8" id="KW-1133">Transmembrane helix</keyword>
<dbReference type="InterPro" id="IPR032800">
    <property type="entry name" value="TRP_N"/>
</dbReference>
<keyword evidence="4" id="KW-0732">Signal</keyword>
<feature type="transmembrane region" description="Helical" evidence="8">
    <location>
        <begin position="55"/>
        <end position="75"/>
    </location>
</feature>
<dbReference type="Pfam" id="PF06011">
    <property type="entry name" value="TRP"/>
    <property type="match status" value="1"/>
</dbReference>
<feature type="transmembrane region" description="Helical" evidence="8">
    <location>
        <begin position="257"/>
        <end position="279"/>
    </location>
</feature>
<evidence type="ECO:0000256" key="6">
    <source>
        <dbReference type="ARBA" id="ARBA00023136"/>
    </source>
</evidence>
<evidence type="ECO:0000256" key="2">
    <source>
        <dbReference type="ARBA" id="ARBA00010642"/>
    </source>
</evidence>
<dbReference type="SMART" id="SM01320">
    <property type="entry name" value="TRP_N"/>
    <property type="match status" value="1"/>
</dbReference>
<dbReference type="VEuPathDB" id="FungiDB:PDIP_55560"/>
<evidence type="ECO:0000256" key="5">
    <source>
        <dbReference type="ARBA" id="ARBA00022989"/>
    </source>
</evidence>
<feature type="domain" description="ML-like" evidence="9">
    <location>
        <begin position="70"/>
        <end position="253"/>
    </location>
</feature>
<feature type="transmembrane region" description="Helical" evidence="8">
    <location>
        <begin position="424"/>
        <end position="449"/>
    </location>
</feature>
<dbReference type="InterPro" id="IPR040241">
    <property type="entry name" value="TRP_Flc/Pkd2-like"/>
</dbReference>
<accession>A0A7T7BL24</accession>
<dbReference type="Proteomes" id="UP000595662">
    <property type="component" value="Chromosome 3"/>
</dbReference>
<dbReference type="GO" id="GO:0016020">
    <property type="term" value="C:membrane"/>
    <property type="evidence" value="ECO:0007669"/>
    <property type="project" value="UniProtKB-SubCell"/>
</dbReference>
<dbReference type="PANTHER" id="PTHR31145:SF6">
    <property type="entry name" value="INTEGRAL MEMBRANE PROTEIN (AFU_ORTHOLOGUE AFUA_7G01610)"/>
    <property type="match status" value="1"/>
</dbReference>
<gene>
    <name evidence="10" type="ORF">Pdw03_7627</name>
</gene>
<evidence type="ECO:0000256" key="7">
    <source>
        <dbReference type="SAM" id="MobiDB-lite"/>
    </source>
</evidence>
<dbReference type="InterPro" id="IPR010308">
    <property type="entry name" value="TRP_C"/>
</dbReference>
<organism evidence="10 11">
    <name type="scientific">Penicillium digitatum</name>
    <name type="common">Green mold</name>
    <dbReference type="NCBI Taxonomy" id="36651"/>
    <lineage>
        <taxon>Eukaryota</taxon>
        <taxon>Fungi</taxon>
        <taxon>Dikarya</taxon>
        <taxon>Ascomycota</taxon>
        <taxon>Pezizomycotina</taxon>
        <taxon>Eurotiomycetes</taxon>
        <taxon>Eurotiomycetidae</taxon>
        <taxon>Eurotiales</taxon>
        <taxon>Aspergillaceae</taxon>
        <taxon>Penicillium</taxon>
    </lineage>
</organism>
<feature type="transmembrane region" description="Helical" evidence="8">
    <location>
        <begin position="399"/>
        <end position="418"/>
    </location>
</feature>
<dbReference type="PANTHER" id="PTHR31145">
    <property type="entry name" value="INTEGRAL MEMBRANE PROTEIN (AFU_ORTHOLOGUE AFUA_7G01610)"/>
    <property type="match status" value="1"/>
</dbReference>
<feature type="region of interest" description="Disordered" evidence="7">
    <location>
        <begin position="1"/>
        <end position="29"/>
    </location>
</feature>
<dbReference type="AlphaFoldDB" id="A0A7T7BL24"/>
<comment type="subcellular location">
    <subcellularLocation>
        <location evidence="1">Membrane</location>
        <topology evidence="1">Multi-pass membrane protein</topology>
    </subcellularLocation>
</comment>
<evidence type="ECO:0000259" key="9">
    <source>
        <dbReference type="SMART" id="SM01320"/>
    </source>
</evidence>
<proteinExistence type="inferred from homology"/>
<feature type="compositionally biased region" description="Polar residues" evidence="7">
    <location>
        <begin position="7"/>
        <end position="25"/>
    </location>
</feature>
<protein>
    <submittedName>
        <fullName evidence="10">Integral membrane protein</fullName>
    </submittedName>
</protein>
<evidence type="ECO:0000256" key="3">
    <source>
        <dbReference type="ARBA" id="ARBA00022692"/>
    </source>
</evidence>
<evidence type="ECO:0000256" key="8">
    <source>
        <dbReference type="SAM" id="Phobius"/>
    </source>
</evidence>
<evidence type="ECO:0000313" key="11">
    <source>
        <dbReference type="Proteomes" id="UP000595662"/>
    </source>
</evidence>